<evidence type="ECO:0000256" key="3">
    <source>
        <dbReference type="SAM" id="MobiDB-lite"/>
    </source>
</evidence>
<dbReference type="Proteomes" id="UP000239494">
    <property type="component" value="Unassembled WGS sequence"/>
</dbReference>
<dbReference type="GO" id="GO:0004185">
    <property type="term" value="F:serine-type carboxypeptidase activity"/>
    <property type="evidence" value="ECO:0007669"/>
    <property type="project" value="InterPro"/>
</dbReference>
<organism evidence="4 5">
    <name type="scientific">Umezawaea tangerina</name>
    <dbReference type="NCBI Taxonomy" id="84725"/>
    <lineage>
        <taxon>Bacteria</taxon>
        <taxon>Bacillati</taxon>
        <taxon>Actinomycetota</taxon>
        <taxon>Actinomycetes</taxon>
        <taxon>Pseudonocardiales</taxon>
        <taxon>Pseudonocardiaceae</taxon>
        <taxon>Umezawaea</taxon>
    </lineage>
</organism>
<evidence type="ECO:0000256" key="2">
    <source>
        <dbReference type="ARBA" id="ARBA00022801"/>
    </source>
</evidence>
<feature type="compositionally biased region" description="Low complexity" evidence="3">
    <location>
        <begin position="164"/>
        <end position="185"/>
    </location>
</feature>
<dbReference type="PANTHER" id="PTHR30023:SF0">
    <property type="entry name" value="PENICILLIN-SENSITIVE CARBOXYPEPTIDASE A"/>
    <property type="match status" value="1"/>
</dbReference>
<dbReference type="SUPFAM" id="SSF56601">
    <property type="entry name" value="beta-lactamase/transpeptidase-like"/>
    <property type="match status" value="1"/>
</dbReference>
<accession>A0A2T0TKJ0</accession>
<reference evidence="4 5" key="1">
    <citation type="submission" date="2018-03" db="EMBL/GenBank/DDBJ databases">
        <title>Genomic Encyclopedia of Archaeal and Bacterial Type Strains, Phase II (KMG-II): from individual species to whole genera.</title>
        <authorList>
            <person name="Goeker M."/>
        </authorList>
    </citation>
    <scope>NUCLEOTIDE SEQUENCE [LARGE SCALE GENOMIC DNA]</scope>
    <source>
        <strain evidence="4 5">DSM 44720</strain>
    </source>
</reference>
<feature type="compositionally biased region" description="Pro residues" evidence="3">
    <location>
        <begin position="35"/>
        <end position="51"/>
    </location>
</feature>
<feature type="compositionally biased region" description="Pro residues" evidence="3">
    <location>
        <begin position="114"/>
        <end position="124"/>
    </location>
</feature>
<dbReference type="GO" id="GO:0000270">
    <property type="term" value="P:peptidoglycan metabolic process"/>
    <property type="evidence" value="ECO:0007669"/>
    <property type="project" value="TreeGrafter"/>
</dbReference>
<evidence type="ECO:0000313" key="5">
    <source>
        <dbReference type="Proteomes" id="UP000239494"/>
    </source>
</evidence>
<feature type="compositionally biased region" description="Pro residues" evidence="3">
    <location>
        <begin position="133"/>
        <end position="146"/>
    </location>
</feature>
<keyword evidence="2" id="KW-0378">Hydrolase</keyword>
<feature type="region of interest" description="Disordered" evidence="3">
    <location>
        <begin position="1"/>
        <end position="215"/>
    </location>
</feature>
<proteinExistence type="inferred from homology"/>
<dbReference type="InterPro" id="IPR000667">
    <property type="entry name" value="Peptidase_S13"/>
</dbReference>
<dbReference type="GO" id="GO:0006508">
    <property type="term" value="P:proteolysis"/>
    <property type="evidence" value="ECO:0007669"/>
    <property type="project" value="InterPro"/>
</dbReference>
<dbReference type="NCBIfam" id="TIGR00666">
    <property type="entry name" value="PBP4"/>
    <property type="match status" value="1"/>
</dbReference>
<protein>
    <submittedName>
        <fullName evidence="4">D-alanyl-D-alanine carboxypeptidase/D-alanyl-D-alanine-endopeptidase (Penicillin-binding protein 4)</fullName>
    </submittedName>
</protein>
<dbReference type="AlphaFoldDB" id="A0A2T0TKJ0"/>
<keyword evidence="4" id="KW-0121">Carboxypeptidase</keyword>
<dbReference type="Pfam" id="PF02113">
    <property type="entry name" value="Peptidase_S13"/>
    <property type="match status" value="2"/>
</dbReference>
<dbReference type="OrthoDB" id="56883at2"/>
<sequence>MPGPGDPDPGVPDELSWPTEDDDSGVFEIPVQEPADPPKPPADPPKPPADPPTVTSKAPADKPKPPADPPTVMSKAPVDRLKAPADPPTVMSKAPADRPKAPVDPPTVKVQRPKPVPPPRPADPPTMRIQVPRPQPKLPQLSPPLRPMVQPGPAEPRALPERIPAQNQGQNQPRPPAQNQQQKPPQGEPASAPEPVQETTDLTKPAPADAPEDAPKRRKPLLLAGALVLVIALAGGAVFAADRLDWFGGTAASTTQPPAPPAKVSLSVKGVTKDAPTPSASGISAALAGPAAAGVLSPLTGVVIDPATGTALWQQNDTTPLVPASTIKILVASAALLSLDHSAQLSTKVVQGDAPGTVVIIGGGDPTLSSQSEDVTTVYPGAATIDDLAAQVKANVSGPVTAVQYDLGRYAGESLAPGWDQADIAGGSITPMVPLMLDGGRQDPMNPNSPRTATPAADAANALAQRLGVTAVTPGSAPSGGSPKVLGEVKSAPVDQLVENAMQISDNILAEALAREVAKVNGQQPSFEGAAKAVKDVLTKNQFDVGGTTVVDASGMSPQNKIPAKLLGQIIEVAAKPDASDPRTAKLRPLLTALPVAGGSGTLAGRYQTVASSGKGWVRAKTGTLTGVNSLAGAVVDTDGKLLVFAFMSNSPGNTDEVRQALDVLAATLRGCGCP</sequence>
<dbReference type="RefSeq" id="WP_146174623.1">
    <property type="nucleotide sequence ID" value="NZ_PVTF01000001.1"/>
</dbReference>
<dbReference type="PANTHER" id="PTHR30023">
    <property type="entry name" value="D-ALANYL-D-ALANINE CARBOXYPEPTIDASE"/>
    <property type="match status" value="1"/>
</dbReference>
<dbReference type="Gene3D" id="3.40.710.10">
    <property type="entry name" value="DD-peptidase/beta-lactamase superfamily"/>
    <property type="match status" value="2"/>
</dbReference>
<comment type="similarity">
    <text evidence="1">Belongs to the peptidase S13 family.</text>
</comment>
<keyword evidence="5" id="KW-1185">Reference proteome</keyword>
<dbReference type="EMBL" id="PVTF01000001">
    <property type="protein sequence ID" value="PRY46240.1"/>
    <property type="molecule type" value="Genomic_DNA"/>
</dbReference>
<evidence type="ECO:0000313" key="4">
    <source>
        <dbReference type="EMBL" id="PRY46240.1"/>
    </source>
</evidence>
<gene>
    <name evidence="4" type="ORF">CLV43_101513</name>
</gene>
<dbReference type="InterPro" id="IPR012338">
    <property type="entry name" value="Beta-lactam/transpept-like"/>
</dbReference>
<dbReference type="PRINTS" id="PR00922">
    <property type="entry name" value="DADACBPTASE3"/>
</dbReference>
<evidence type="ECO:0000256" key="1">
    <source>
        <dbReference type="ARBA" id="ARBA00006096"/>
    </source>
</evidence>
<keyword evidence="4" id="KW-0645">Protease</keyword>
<name>A0A2T0TKJ0_9PSEU</name>
<feature type="compositionally biased region" description="Pro residues" evidence="3">
    <location>
        <begin position="1"/>
        <end position="10"/>
    </location>
</feature>
<comment type="caution">
    <text evidence="4">The sequence shown here is derived from an EMBL/GenBank/DDBJ whole genome shotgun (WGS) entry which is preliminary data.</text>
</comment>